<evidence type="ECO:0000259" key="6">
    <source>
        <dbReference type="Pfam" id="PF02748"/>
    </source>
</evidence>
<keyword evidence="8" id="KW-1185">Reference proteome</keyword>
<dbReference type="Gene3D" id="2.30.30.20">
    <property type="entry name" value="Aspartate carbamoyltransferase regulatory subunit, C-terminal domain"/>
    <property type="match status" value="1"/>
</dbReference>
<evidence type="ECO:0000259" key="5">
    <source>
        <dbReference type="Pfam" id="PF01948"/>
    </source>
</evidence>
<evidence type="ECO:0000256" key="4">
    <source>
        <dbReference type="HAMAP-Rule" id="MF_00002"/>
    </source>
</evidence>
<dbReference type="NCBIfam" id="TIGR00240">
    <property type="entry name" value="ATCase_reg"/>
    <property type="match status" value="1"/>
</dbReference>
<keyword evidence="1 4" id="KW-0479">Metal-binding</keyword>
<dbReference type="PANTHER" id="PTHR35805">
    <property type="entry name" value="ASPARTATE CARBAMOYLTRANSFERASE REGULATORY CHAIN"/>
    <property type="match status" value="1"/>
</dbReference>
<organism evidence="7 8">
    <name type="scientific">Carboxylicivirga linearis</name>
    <dbReference type="NCBI Taxonomy" id="1628157"/>
    <lineage>
        <taxon>Bacteria</taxon>
        <taxon>Pseudomonadati</taxon>
        <taxon>Bacteroidota</taxon>
        <taxon>Bacteroidia</taxon>
        <taxon>Marinilabiliales</taxon>
        <taxon>Marinilabiliaceae</taxon>
        <taxon>Carboxylicivirga</taxon>
    </lineage>
</organism>
<feature type="binding site" evidence="4">
    <location>
        <position position="109"/>
    </location>
    <ligand>
        <name>Zn(2+)</name>
        <dbReference type="ChEBI" id="CHEBI:29105"/>
    </ligand>
</feature>
<feature type="binding site" evidence="4">
    <location>
        <position position="114"/>
    </location>
    <ligand>
        <name>Zn(2+)</name>
        <dbReference type="ChEBI" id="CHEBI:29105"/>
    </ligand>
</feature>
<sequence length="152" mass="17002">MVIKKELSVSAIENGTVIDHIPANHLFKVISILGLDKIESMITFGTNFISKKQGKKAIIKVADMFFEDDDINKISLIAPTAKLNIIKDYQVVEKRSVEIPENIVGIAKCFNPKCITNNETITTKFKLAGKDPLALKCHYCEKITTEDHLEVL</sequence>
<reference evidence="7 8" key="1">
    <citation type="journal article" date="2015" name="Int. J. Syst. Evol. Microbiol.">
        <title>Carboxylicivirga linearis sp. nov., isolated from a sea cucumber culture pond.</title>
        <authorList>
            <person name="Wang F.Q."/>
            <person name="Zhou Y.X."/>
            <person name="Lin X.Z."/>
            <person name="Chen G.J."/>
            <person name="Du Z.J."/>
        </authorList>
    </citation>
    <scope>NUCLEOTIDE SEQUENCE [LARGE SCALE GENOMIC DNA]</scope>
    <source>
        <strain evidence="7 8">FB218</strain>
    </source>
</reference>
<comment type="function">
    <text evidence="4">Involved in allosteric regulation of aspartate carbamoyltransferase.</text>
</comment>
<name>A0ABS5JSS0_9BACT</name>
<dbReference type="Pfam" id="PF01948">
    <property type="entry name" value="PyrI"/>
    <property type="match status" value="1"/>
</dbReference>
<comment type="similarity">
    <text evidence="4">Belongs to the PyrI family.</text>
</comment>
<comment type="cofactor">
    <cofactor evidence="4">
        <name>Zn(2+)</name>
        <dbReference type="ChEBI" id="CHEBI:29105"/>
    </cofactor>
    <text evidence="4">Binds 1 zinc ion per subunit.</text>
</comment>
<dbReference type="SUPFAM" id="SSF57825">
    <property type="entry name" value="Aspartate carbamoyltransferase, Regulatory-chain, C-terminal domain"/>
    <property type="match status" value="1"/>
</dbReference>
<dbReference type="RefSeq" id="WP_212214171.1">
    <property type="nucleotide sequence ID" value="NZ_JAGUCO010000002.1"/>
</dbReference>
<evidence type="ECO:0000256" key="2">
    <source>
        <dbReference type="ARBA" id="ARBA00022833"/>
    </source>
</evidence>
<evidence type="ECO:0000256" key="3">
    <source>
        <dbReference type="ARBA" id="ARBA00022975"/>
    </source>
</evidence>
<evidence type="ECO:0000256" key="1">
    <source>
        <dbReference type="ARBA" id="ARBA00022723"/>
    </source>
</evidence>
<dbReference type="InterPro" id="IPR020545">
    <property type="entry name" value="Asp_carbamoyltransf_reg_N"/>
</dbReference>
<dbReference type="PANTHER" id="PTHR35805:SF1">
    <property type="entry name" value="ASPARTATE CARBAMOYLTRANSFERASE REGULATORY CHAIN"/>
    <property type="match status" value="1"/>
</dbReference>
<dbReference type="Pfam" id="PF02748">
    <property type="entry name" value="PyrI_C"/>
    <property type="match status" value="1"/>
</dbReference>
<feature type="domain" description="Aspartate carbamoyltransferase regulatory subunit C-terminal" evidence="6">
    <location>
        <begin position="103"/>
        <end position="147"/>
    </location>
</feature>
<dbReference type="InterPro" id="IPR020542">
    <property type="entry name" value="Asp_carbamoyltrfase_reg_C"/>
</dbReference>
<feature type="binding site" evidence="4">
    <location>
        <position position="140"/>
    </location>
    <ligand>
        <name>Zn(2+)</name>
        <dbReference type="ChEBI" id="CHEBI:29105"/>
    </ligand>
</feature>
<feature type="binding site" evidence="4">
    <location>
        <position position="137"/>
    </location>
    <ligand>
        <name>Zn(2+)</name>
        <dbReference type="ChEBI" id="CHEBI:29105"/>
    </ligand>
</feature>
<keyword evidence="3 4" id="KW-0665">Pyrimidine biosynthesis</keyword>
<comment type="caution">
    <text evidence="7">The sequence shown here is derived from an EMBL/GenBank/DDBJ whole genome shotgun (WGS) entry which is preliminary data.</text>
</comment>
<evidence type="ECO:0000313" key="7">
    <source>
        <dbReference type="EMBL" id="MBS2097584.1"/>
    </source>
</evidence>
<dbReference type="EMBL" id="JAGUCO010000002">
    <property type="protein sequence ID" value="MBS2097584.1"/>
    <property type="molecule type" value="Genomic_DNA"/>
</dbReference>
<dbReference type="SUPFAM" id="SSF54893">
    <property type="entry name" value="Aspartate carbamoyltransferase, Regulatory-chain, N-terminal domain"/>
    <property type="match status" value="1"/>
</dbReference>
<accession>A0ABS5JSS0</accession>
<feature type="domain" description="Aspartate carbamoyltransferase regulatory subunit N-terminal" evidence="5">
    <location>
        <begin position="7"/>
        <end position="98"/>
    </location>
</feature>
<dbReference type="Proteomes" id="UP000708576">
    <property type="component" value="Unassembled WGS sequence"/>
</dbReference>
<protein>
    <recommendedName>
        <fullName evidence="4">Aspartate carbamoyltransferase regulatory chain</fullName>
    </recommendedName>
</protein>
<proteinExistence type="inferred from homology"/>
<dbReference type="InterPro" id="IPR002801">
    <property type="entry name" value="Asp_carbamoylTrfase_reg"/>
</dbReference>
<evidence type="ECO:0000313" key="8">
    <source>
        <dbReference type="Proteomes" id="UP000708576"/>
    </source>
</evidence>
<gene>
    <name evidence="4" type="primary">pyrI</name>
    <name evidence="7" type="ORF">KEM10_04785</name>
</gene>
<dbReference type="HAMAP" id="MF_00002">
    <property type="entry name" value="Asp_carb_tr_reg"/>
    <property type="match status" value="1"/>
</dbReference>
<keyword evidence="2 4" id="KW-0862">Zinc</keyword>
<dbReference type="InterPro" id="IPR036793">
    <property type="entry name" value="Asp_carbatrfase_reg_N_sf"/>
</dbReference>
<dbReference type="InterPro" id="IPR036792">
    <property type="entry name" value="Asp_carbatrfase_reg_C_sf"/>
</dbReference>
<comment type="subunit">
    <text evidence="4">Contains catalytic and regulatory chains.</text>
</comment>
<dbReference type="Gene3D" id="3.30.70.140">
    <property type="entry name" value="Aspartate carbamoyltransferase regulatory subunit, N-terminal domain"/>
    <property type="match status" value="1"/>
</dbReference>